<proteinExistence type="predicted"/>
<evidence type="ECO:0000256" key="2">
    <source>
        <dbReference type="SAM" id="MobiDB-lite"/>
    </source>
</evidence>
<feature type="coiled-coil region" evidence="1">
    <location>
        <begin position="287"/>
        <end position="326"/>
    </location>
</feature>
<evidence type="ECO:0000313" key="4">
    <source>
        <dbReference type="Proteomes" id="UP000324897"/>
    </source>
</evidence>
<organism evidence="3 4">
    <name type="scientific">Eragrostis curvula</name>
    <name type="common">weeping love grass</name>
    <dbReference type="NCBI Taxonomy" id="38414"/>
    <lineage>
        <taxon>Eukaryota</taxon>
        <taxon>Viridiplantae</taxon>
        <taxon>Streptophyta</taxon>
        <taxon>Embryophyta</taxon>
        <taxon>Tracheophyta</taxon>
        <taxon>Spermatophyta</taxon>
        <taxon>Magnoliopsida</taxon>
        <taxon>Liliopsida</taxon>
        <taxon>Poales</taxon>
        <taxon>Poaceae</taxon>
        <taxon>PACMAD clade</taxon>
        <taxon>Chloridoideae</taxon>
        <taxon>Eragrostideae</taxon>
        <taxon>Eragrostidinae</taxon>
        <taxon>Eragrostis</taxon>
    </lineage>
</organism>
<dbReference type="InterPro" id="IPR040348">
    <property type="entry name" value="POLAR-like"/>
</dbReference>
<name>A0A5J9TAJ0_9POAL</name>
<dbReference type="GO" id="GO:0008356">
    <property type="term" value="P:asymmetric cell division"/>
    <property type="evidence" value="ECO:0007669"/>
    <property type="project" value="InterPro"/>
</dbReference>
<evidence type="ECO:0000256" key="1">
    <source>
        <dbReference type="SAM" id="Coils"/>
    </source>
</evidence>
<evidence type="ECO:0000313" key="3">
    <source>
        <dbReference type="EMBL" id="TVU08322.1"/>
    </source>
</evidence>
<dbReference type="EMBL" id="RWGY01000039">
    <property type="protein sequence ID" value="TVU08322.1"/>
    <property type="molecule type" value="Genomic_DNA"/>
</dbReference>
<dbReference type="OrthoDB" id="1916242at2759"/>
<feature type="region of interest" description="Disordered" evidence="2">
    <location>
        <begin position="244"/>
        <end position="264"/>
    </location>
</feature>
<keyword evidence="1" id="KW-0175">Coiled coil</keyword>
<comment type="caution">
    <text evidence="3">The sequence shown here is derived from an EMBL/GenBank/DDBJ whole genome shotgun (WGS) entry which is preliminary data.</text>
</comment>
<dbReference type="PANTHER" id="PTHR33476:SF16">
    <property type="entry name" value="OS06G0648500 PROTEIN"/>
    <property type="match status" value="1"/>
</dbReference>
<keyword evidence="4" id="KW-1185">Reference proteome</keyword>
<feature type="compositionally biased region" description="Polar residues" evidence="2">
    <location>
        <begin position="166"/>
        <end position="183"/>
    </location>
</feature>
<dbReference type="PANTHER" id="PTHR33476">
    <property type="entry name" value="EMB|CAB62613.1"/>
    <property type="match status" value="1"/>
</dbReference>
<protein>
    <submittedName>
        <fullName evidence="3">Uncharacterized protein</fullName>
    </submittedName>
</protein>
<feature type="non-terminal residue" evidence="3">
    <location>
        <position position="1"/>
    </location>
</feature>
<dbReference type="Gramene" id="TVU08322">
    <property type="protein sequence ID" value="TVU08322"/>
    <property type="gene ID" value="EJB05_41722"/>
</dbReference>
<sequence>MAASEVRVRRIVDYLNDGEELGVEGAVGAPPCSPAAAGARLSLPRFRWPRLSRLGRKSGGGKEKAVLEEEEQEETVAEKSEQETVAVSTSVEQEARQCEPATTSGTRNADLGVGLSLVFLLAKTSDEFNKMVKVRAEMEALLKEMKHQVRETSGGNGHGVPELRNPESTTSSCVTDGNGQSASAHRENEAASSGTLAARCEKPSDDDESCPETDVLEDEFHAELERLQGTYGSDIPLFVAEEDDLDSESSDDIDDYQHDGDDELGEVVEDEEVIDDDDETEYNGVSAVELERRLHELLHERNRERIEELETALRRAEKKLAEKDMEVCLWKDTAKFALRQENELQ</sequence>
<accession>A0A5J9TAJ0</accession>
<feature type="region of interest" description="Disordered" evidence="2">
    <location>
        <begin position="148"/>
        <end position="212"/>
    </location>
</feature>
<dbReference type="Proteomes" id="UP000324897">
    <property type="component" value="Chromosome 3"/>
</dbReference>
<reference evidence="3 4" key="1">
    <citation type="journal article" date="2019" name="Sci. Rep.">
        <title>A high-quality genome of Eragrostis curvula grass provides insights into Poaceae evolution and supports new strategies to enhance forage quality.</title>
        <authorList>
            <person name="Carballo J."/>
            <person name="Santos B.A.C.M."/>
            <person name="Zappacosta D."/>
            <person name="Garbus I."/>
            <person name="Selva J.P."/>
            <person name="Gallo C.A."/>
            <person name="Diaz A."/>
            <person name="Albertini E."/>
            <person name="Caccamo M."/>
            <person name="Echenique V."/>
        </authorList>
    </citation>
    <scope>NUCLEOTIDE SEQUENCE [LARGE SCALE GENOMIC DNA]</scope>
    <source>
        <strain evidence="4">cv. Victoria</strain>
        <tissue evidence="3">Leaf</tissue>
    </source>
</reference>
<feature type="region of interest" description="Disordered" evidence="2">
    <location>
        <begin position="52"/>
        <end position="107"/>
    </location>
</feature>
<gene>
    <name evidence="3" type="ORF">EJB05_41722</name>
</gene>
<dbReference type="AlphaFoldDB" id="A0A5J9TAJ0"/>